<dbReference type="Pfam" id="PF08238">
    <property type="entry name" value="Sel1"/>
    <property type="match status" value="2"/>
</dbReference>
<dbReference type="InterPro" id="IPR050767">
    <property type="entry name" value="Sel1_AlgK"/>
</dbReference>
<proteinExistence type="inferred from homology"/>
<reference evidence="2 3" key="1">
    <citation type="journal article" date="2012" name="Genome Biol.">
        <title>Genome and low-iron response of an oceanic diatom adapted to chronic iron limitation.</title>
        <authorList>
            <person name="Lommer M."/>
            <person name="Specht M."/>
            <person name="Roy A.S."/>
            <person name="Kraemer L."/>
            <person name="Andreson R."/>
            <person name="Gutowska M.A."/>
            <person name="Wolf J."/>
            <person name="Bergner S.V."/>
            <person name="Schilhabel M.B."/>
            <person name="Klostermeier U.C."/>
            <person name="Beiko R.G."/>
            <person name="Rosenstiel P."/>
            <person name="Hippler M."/>
            <person name="Laroche J."/>
        </authorList>
    </citation>
    <scope>NUCLEOTIDE SEQUENCE [LARGE SCALE GENOMIC DNA]</scope>
    <source>
        <strain evidence="2 3">CCMP1005</strain>
    </source>
</reference>
<dbReference type="Gene3D" id="1.25.40.10">
    <property type="entry name" value="Tetratricopeptide repeat domain"/>
    <property type="match status" value="1"/>
</dbReference>
<dbReference type="OrthoDB" id="2384430at2759"/>
<protein>
    <submittedName>
        <fullName evidence="2">Uncharacterized protein</fullName>
    </submittedName>
</protein>
<comment type="caution">
    <text evidence="2">The sequence shown here is derived from an EMBL/GenBank/DDBJ whole genome shotgun (WGS) entry which is preliminary data.</text>
</comment>
<dbReference type="PANTHER" id="PTHR11102">
    <property type="entry name" value="SEL-1-LIKE PROTEIN"/>
    <property type="match status" value="1"/>
</dbReference>
<gene>
    <name evidence="2" type="ORF">THAOC_23453</name>
</gene>
<dbReference type="AlphaFoldDB" id="K0RW38"/>
<evidence type="ECO:0000313" key="3">
    <source>
        <dbReference type="Proteomes" id="UP000266841"/>
    </source>
</evidence>
<dbReference type="eggNOG" id="ENOG502RZ2E">
    <property type="taxonomic scope" value="Eukaryota"/>
</dbReference>
<accession>K0RW38</accession>
<sequence>MLGCPFCRSPFPGNDADTLAMVMTRVGKKDPDAIDYLAHKYFHGELGLQKDMQKANELWAEAAELGFVAAVSSLGSSYYHGGGVQQDMAEGAEFYKKAAMQGHVESRHNLGCYEWHRGNYCGALRHFLISANVGYNHSLEMVKKMFMTGLATKAQYAKALKGYQEAVEEAKSHDRDEAMSFMASQRLAK</sequence>
<dbReference type="SMART" id="SM00671">
    <property type="entry name" value="SEL1"/>
    <property type="match status" value="2"/>
</dbReference>
<dbReference type="InterPro" id="IPR011990">
    <property type="entry name" value="TPR-like_helical_dom_sf"/>
</dbReference>
<keyword evidence="3" id="KW-1185">Reference proteome</keyword>
<dbReference type="EMBL" id="AGNL01030959">
    <property type="protein sequence ID" value="EJK56624.1"/>
    <property type="molecule type" value="Genomic_DNA"/>
</dbReference>
<evidence type="ECO:0000313" key="2">
    <source>
        <dbReference type="EMBL" id="EJK56624.1"/>
    </source>
</evidence>
<comment type="similarity">
    <text evidence="1">Belongs to the sel-1 family.</text>
</comment>
<name>K0RW38_THAOC</name>
<evidence type="ECO:0000256" key="1">
    <source>
        <dbReference type="ARBA" id="ARBA00038101"/>
    </source>
</evidence>
<dbReference type="Proteomes" id="UP000266841">
    <property type="component" value="Unassembled WGS sequence"/>
</dbReference>
<dbReference type="InterPro" id="IPR006597">
    <property type="entry name" value="Sel1-like"/>
</dbReference>
<organism evidence="2 3">
    <name type="scientific">Thalassiosira oceanica</name>
    <name type="common">Marine diatom</name>
    <dbReference type="NCBI Taxonomy" id="159749"/>
    <lineage>
        <taxon>Eukaryota</taxon>
        <taxon>Sar</taxon>
        <taxon>Stramenopiles</taxon>
        <taxon>Ochrophyta</taxon>
        <taxon>Bacillariophyta</taxon>
        <taxon>Coscinodiscophyceae</taxon>
        <taxon>Thalassiosirophycidae</taxon>
        <taxon>Thalassiosirales</taxon>
        <taxon>Thalassiosiraceae</taxon>
        <taxon>Thalassiosira</taxon>
    </lineage>
</organism>
<dbReference type="PANTHER" id="PTHR11102:SF160">
    <property type="entry name" value="ERAD-ASSOCIATED E3 UBIQUITIN-PROTEIN LIGASE COMPONENT HRD3"/>
    <property type="match status" value="1"/>
</dbReference>
<dbReference type="SUPFAM" id="SSF81901">
    <property type="entry name" value="HCP-like"/>
    <property type="match status" value="1"/>
</dbReference>